<dbReference type="AlphaFoldDB" id="A0AA45L678"/>
<proteinExistence type="predicted"/>
<sequence length="64" mass="6948">MTIGSGPLPRPHELRFADGMVSLLHEPVDGKLGMGRLLQPTYVPMVHGLVGDGEEITLLDVVER</sequence>
<evidence type="ECO:0000313" key="1">
    <source>
        <dbReference type="EMBL" id="QUF04072.1"/>
    </source>
</evidence>
<dbReference type="EMBL" id="CP073249">
    <property type="protein sequence ID" value="QUF04072.1"/>
    <property type="molecule type" value="Genomic_DNA"/>
</dbReference>
<dbReference type="Proteomes" id="UP000677152">
    <property type="component" value="Chromosome"/>
</dbReference>
<reference evidence="1" key="1">
    <citation type="submission" date="2021-04" db="EMBL/GenBank/DDBJ databases">
        <title>Genomic sequence of Actinosynnema pretiosum subsp. pretiosum ATCC 31280 (C-14919).</title>
        <authorList>
            <person name="Bai L."/>
            <person name="Wang X."/>
            <person name="Xiao Y."/>
        </authorList>
    </citation>
    <scope>NUCLEOTIDE SEQUENCE</scope>
    <source>
        <strain evidence="1">ATCC 31280</strain>
    </source>
</reference>
<gene>
    <name evidence="1" type="ORF">KCV87_32810</name>
</gene>
<accession>A0AA45L678</accession>
<organism evidence="1 2">
    <name type="scientific">Actinosynnema pretiosum subsp. pretiosum</name>
    <dbReference type="NCBI Taxonomy" id="103721"/>
    <lineage>
        <taxon>Bacteria</taxon>
        <taxon>Bacillati</taxon>
        <taxon>Actinomycetota</taxon>
        <taxon>Actinomycetes</taxon>
        <taxon>Pseudonocardiales</taxon>
        <taxon>Pseudonocardiaceae</taxon>
        <taxon>Actinosynnema</taxon>
    </lineage>
</organism>
<protein>
    <submittedName>
        <fullName evidence="1">Uncharacterized protein</fullName>
    </submittedName>
</protein>
<name>A0AA45L678_9PSEU</name>
<evidence type="ECO:0000313" key="2">
    <source>
        <dbReference type="Proteomes" id="UP000677152"/>
    </source>
</evidence>